<feature type="domain" description="Ribosomal protein mS38 C-terminal" evidence="2">
    <location>
        <begin position="3"/>
        <end position="34"/>
    </location>
</feature>
<gene>
    <name evidence="3" type="ORF">DespoDRAFT_02703</name>
</gene>
<feature type="region of interest" description="Disordered" evidence="1">
    <location>
        <begin position="11"/>
        <end position="34"/>
    </location>
</feature>
<reference evidence="3 4" key="1">
    <citation type="submission" date="2011-09" db="EMBL/GenBank/DDBJ databases">
        <authorList>
            <consortium name="US DOE Joint Genome Institute (JGI-PGF)"/>
            <person name="Lucas S."/>
            <person name="Han J."/>
            <person name="Lapidus A."/>
            <person name="Cheng J.-F."/>
            <person name="Goodwin L."/>
            <person name="Pitluck S."/>
            <person name="Peters L."/>
            <person name="Land M.L."/>
            <person name="Hauser L."/>
            <person name="Orellana R."/>
            <person name="Lovley D."/>
            <person name="Woyke T.J."/>
        </authorList>
    </citation>
    <scope>NUCLEOTIDE SEQUENCE [LARGE SCALE GENOMIC DNA]</scope>
    <source>
        <strain evidence="3 4">2ac9</strain>
    </source>
</reference>
<evidence type="ECO:0000259" key="2">
    <source>
        <dbReference type="SMART" id="SM01155"/>
    </source>
</evidence>
<dbReference type="InterPro" id="IPR013177">
    <property type="entry name" value="Ribosomal_mS38_C"/>
</dbReference>
<dbReference type="EMBL" id="CM001488">
    <property type="protein sequence ID" value="EIM64538.1"/>
    <property type="molecule type" value="Genomic_DNA"/>
</dbReference>
<organism evidence="3 4">
    <name type="scientific">Desulfobacter postgatei 2ac9</name>
    <dbReference type="NCBI Taxonomy" id="879212"/>
    <lineage>
        <taxon>Bacteria</taxon>
        <taxon>Pseudomonadati</taxon>
        <taxon>Thermodesulfobacteriota</taxon>
        <taxon>Desulfobacteria</taxon>
        <taxon>Desulfobacterales</taxon>
        <taxon>Desulfobacteraceae</taxon>
        <taxon>Desulfobacter</taxon>
    </lineage>
</organism>
<dbReference type="NCBIfam" id="NF047430">
    <property type="entry name" value="ribo_bS22"/>
    <property type="match status" value="1"/>
</dbReference>
<sequence length="34" mass="4295">MIFLGSVIKKRRKKMRKHKHRKLLAKTRHQRKKK</sequence>
<dbReference type="AlphaFoldDB" id="I5B4X5"/>
<evidence type="ECO:0000256" key="1">
    <source>
        <dbReference type="SAM" id="MobiDB-lite"/>
    </source>
</evidence>
<evidence type="ECO:0000313" key="4">
    <source>
        <dbReference type="Proteomes" id="UP000005778"/>
    </source>
</evidence>
<dbReference type="SMART" id="SM01155">
    <property type="entry name" value="DUF1713"/>
    <property type="match status" value="1"/>
</dbReference>
<name>I5B4X5_9BACT</name>
<accession>I5B4X5</accession>
<evidence type="ECO:0000313" key="3">
    <source>
        <dbReference type="EMBL" id="EIM64538.1"/>
    </source>
</evidence>
<reference evidence="3 4" key="2">
    <citation type="submission" date="2012-02" db="EMBL/GenBank/DDBJ databases">
        <title>Improved High-Quality Draft sequence of Desulfobacter postgatei 2ac9.</title>
        <authorList>
            <consortium name="US DOE Joint Genome Institute"/>
            <person name="Lucas S."/>
            <person name="Han J."/>
            <person name="Lapidus A."/>
            <person name="Cheng J.-F."/>
            <person name="Goodwin L."/>
            <person name="Pitluck S."/>
            <person name="Peters L."/>
            <person name="Ovchinnikova G."/>
            <person name="Held B."/>
            <person name="Detter J.C."/>
            <person name="Han C."/>
            <person name="Tapia R."/>
            <person name="Land M."/>
            <person name="Hauser L."/>
            <person name="Kyrpides N."/>
            <person name="Ivanova N."/>
            <person name="Pagani I."/>
            <person name="Orellana R."/>
            <person name="Lovley D."/>
            <person name="Woyke T."/>
        </authorList>
    </citation>
    <scope>NUCLEOTIDE SEQUENCE [LARGE SCALE GENOMIC DNA]</scope>
    <source>
        <strain evidence="3 4">2ac9</strain>
    </source>
</reference>
<dbReference type="Pfam" id="PF08213">
    <property type="entry name" value="COX24_C"/>
    <property type="match status" value="1"/>
</dbReference>
<keyword evidence="4" id="KW-1185">Reference proteome</keyword>
<protein>
    <recommendedName>
        <fullName evidence="2">Ribosomal protein mS38 C-terminal domain-containing protein</fullName>
    </recommendedName>
</protein>
<dbReference type="HOGENOM" id="CLU_209136_2_1_7"/>
<proteinExistence type="predicted"/>
<dbReference type="eggNOG" id="ENOG502ZISK">
    <property type="taxonomic scope" value="Bacteria"/>
</dbReference>
<dbReference type="Proteomes" id="UP000005778">
    <property type="component" value="Chromosome"/>
</dbReference>